<gene>
    <name evidence="13" type="ORF">H4R20_000022</name>
</gene>
<feature type="transmembrane region" description="Helical" evidence="11">
    <location>
        <begin position="169"/>
        <end position="188"/>
    </location>
</feature>
<evidence type="ECO:0000256" key="8">
    <source>
        <dbReference type="ARBA" id="ARBA00023136"/>
    </source>
</evidence>
<keyword evidence="5" id="KW-0808">Transferase</keyword>
<dbReference type="Pfam" id="PF08766">
    <property type="entry name" value="DEK_C"/>
    <property type="match status" value="1"/>
</dbReference>
<dbReference type="EC" id="2.4.1.16" evidence="2"/>
<dbReference type="EMBL" id="JANBUO010000001">
    <property type="protein sequence ID" value="KAJ2809520.1"/>
    <property type="molecule type" value="Genomic_DNA"/>
</dbReference>
<evidence type="ECO:0000256" key="10">
    <source>
        <dbReference type="SAM" id="MobiDB-lite"/>
    </source>
</evidence>
<feature type="transmembrane region" description="Helical" evidence="11">
    <location>
        <begin position="128"/>
        <end position="148"/>
    </location>
</feature>
<keyword evidence="9" id="KW-0325">Glycoprotein</keyword>
<feature type="region of interest" description="Disordered" evidence="10">
    <location>
        <begin position="1"/>
        <end position="44"/>
    </location>
</feature>
<keyword evidence="7 11" id="KW-1133">Transmembrane helix</keyword>
<comment type="caution">
    <text evidence="13">The sequence shown here is derived from an EMBL/GenBank/DDBJ whole genome shotgun (WGS) entry which is preliminary data.</text>
</comment>
<keyword evidence="8 11" id="KW-0472">Membrane</keyword>
<dbReference type="InterPro" id="IPR036400">
    <property type="entry name" value="Cyt_B5-like_heme/steroid_sf"/>
</dbReference>
<keyword evidence="3" id="KW-1003">Cell membrane</keyword>
<dbReference type="GO" id="GO:0006031">
    <property type="term" value="P:chitin biosynthetic process"/>
    <property type="evidence" value="ECO:0007669"/>
    <property type="project" value="TreeGrafter"/>
</dbReference>
<dbReference type="Gene3D" id="1.10.10.60">
    <property type="entry name" value="Homeodomain-like"/>
    <property type="match status" value="1"/>
</dbReference>
<evidence type="ECO:0000256" key="7">
    <source>
        <dbReference type="ARBA" id="ARBA00022989"/>
    </source>
</evidence>
<feature type="transmembrane region" description="Helical" evidence="11">
    <location>
        <begin position="887"/>
        <end position="910"/>
    </location>
</feature>
<evidence type="ECO:0000313" key="14">
    <source>
        <dbReference type="Proteomes" id="UP001140094"/>
    </source>
</evidence>
<comment type="subcellular location">
    <subcellularLocation>
        <location evidence="1">Cell membrane</location>
        <topology evidence="1">Multi-pass membrane protein</topology>
    </subcellularLocation>
</comment>
<keyword evidence="6 11" id="KW-0812">Transmembrane</keyword>
<evidence type="ECO:0000256" key="4">
    <source>
        <dbReference type="ARBA" id="ARBA00022676"/>
    </source>
</evidence>
<dbReference type="SUPFAM" id="SSF109715">
    <property type="entry name" value="DEK C-terminal domain"/>
    <property type="match status" value="1"/>
</dbReference>
<dbReference type="GO" id="GO:0031505">
    <property type="term" value="P:fungal-type cell wall organization"/>
    <property type="evidence" value="ECO:0007669"/>
    <property type="project" value="TreeGrafter"/>
</dbReference>
<evidence type="ECO:0000313" key="13">
    <source>
        <dbReference type="EMBL" id="KAJ2809520.1"/>
    </source>
</evidence>
<feature type="transmembrane region" description="Helical" evidence="11">
    <location>
        <begin position="859"/>
        <end position="880"/>
    </location>
</feature>
<dbReference type="GO" id="GO:0005886">
    <property type="term" value="C:plasma membrane"/>
    <property type="evidence" value="ECO:0007669"/>
    <property type="project" value="UniProtKB-SubCell"/>
</dbReference>
<evidence type="ECO:0000256" key="6">
    <source>
        <dbReference type="ARBA" id="ARBA00022692"/>
    </source>
</evidence>
<feature type="domain" description="DEK-C" evidence="12">
    <location>
        <begin position="1189"/>
        <end position="1244"/>
    </location>
</feature>
<dbReference type="OrthoDB" id="370884at2759"/>
<proteinExistence type="predicted"/>
<evidence type="ECO:0000256" key="1">
    <source>
        <dbReference type="ARBA" id="ARBA00004651"/>
    </source>
</evidence>
<reference evidence="13" key="1">
    <citation type="submission" date="2022-07" db="EMBL/GenBank/DDBJ databases">
        <title>Phylogenomic reconstructions and comparative analyses of Kickxellomycotina fungi.</title>
        <authorList>
            <person name="Reynolds N.K."/>
            <person name="Stajich J.E."/>
            <person name="Barry K."/>
            <person name="Grigoriev I.V."/>
            <person name="Crous P."/>
            <person name="Smith M.E."/>
        </authorList>
    </citation>
    <scope>NUCLEOTIDE SEQUENCE</scope>
    <source>
        <strain evidence="13">NRRL 1565</strain>
    </source>
</reference>
<evidence type="ECO:0000259" key="12">
    <source>
        <dbReference type="PROSITE" id="PS51998"/>
    </source>
</evidence>
<feature type="compositionally biased region" description="Polar residues" evidence="10">
    <location>
        <begin position="8"/>
        <end position="29"/>
    </location>
</feature>
<evidence type="ECO:0000256" key="9">
    <source>
        <dbReference type="ARBA" id="ARBA00023180"/>
    </source>
</evidence>
<feature type="transmembrane region" description="Helical" evidence="11">
    <location>
        <begin position="826"/>
        <end position="853"/>
    </location>
</feature>
<evidence type="ECO:0000256" key="3">
    <source>
        <dbReference type="ARBA" id="ARBA00022475"/>
    </source>
</evidence>
<accession>A0A9W8LX00</accession>
<dbReference type="InterPro" id="IPR014876">
    <property type="entry name" value="DEK_C"/>
</dbReference>
<dbReference type="Pfam" id="PF03142">
    <property type="entry name" value="Chitin_synth_2"/>
    <property type="match status" value="1"/>
</dbReference>
<name>A0A9W8LX00_9FUNG</name>
<dbReference type="SUPFAM" id="SSF55856">
    <property type="entry name" value="Cytochrome b5-like heme/steroid binding domain"/>
    <property type="match status" value="1"/>
</dbReference>
<dbReference type="GO" id="GO:0004100">
    <property type="term" value="F:chitin synthase activity"/>
    <property type="evidence" value="ECO:0007669"/>
    <property type="project" value="UniProtKB-EC"/>
</dbReference>
<dbReference type="InterPro" id="IPR004835">
    <property type="entry name" value="Chitin_synth"/>
</dbReference>
<dbReference type="AlphaFoldDB" id="A0A9W8LX00"/>
<feature type="transmembrane region" description="Helical" evidence="11">
    <location>
        <begin position="438"/>
        <end position="459"/>
    </location>
</feature>
<evidence type="ECO:0000256" key="11">
    <source>
        <dbReference type="SAM" id="Phobius"/>
    </source>
</evidence>
<dbReference type="PROSITE" id="PS51998">
    <property type="entry name" value="DEK_C"/>
    <property type="match status" value="1"/>
</dbReference>
<feature type="region of interest" description="Disordered" evidence="10">
    <location>
        <begin position="961"/>
        <end position="981"/>
    </location>
</feature>
<dbReference type="CDD" id="cd04190">
    <property type="entry name" value="Chitin_synth_C"/>
    <property type="match status" value="1"/>
</dbReference>
<evidence type="ECO:0000256" key="5">
    <source>
        <dbReference type="ARBA" id="ARBA00022679"/>
    </source>
</evidence>
<dbReference type="PANTHER" id="PTHR22914:SF13">
    <property type="entry name" value="CHITIN SYNTHASE"/>
    <property type="match status" value="1"/>
</dbReference>
<dbReference type="InterPro" id="IPR029044">
    <property type="entry name" value="Nucleotide-diphossugar_trans"/>
</dbReference>
<dbReference type="SUPFAM" id="SSF53448">
    <property type="entry name" value="Nucleotide-diphospho-sugar transferases"/>
    <property type="match status" value="1"/>
</dbReference>
<dbReference type="PANTHER" id="PTHR22914">
    <property type="entry name" value="CHITIN SYNTHASE"/>
    <property type="match status" value="1"/>
</dbReference>
<feature type="compositionally biased region" description="Low complexity" evidence="10">
    <location>
        <begin position="30"/>
        <end position="41"/>
    </location>
</feature>
<protein>
    <recommendedName>
        <fullName evidence="2">chitin synthase</fullName>
        <ecNumber evidence="2">2.4.1.16</ecNumber>
    </recommendedName>
</protein>
<keyword evidence="4" id="KW-0328">Glycosyltransferase</keyword>
<sequence>MNNRHDQQQYVQLNGSNSVSTSMNDTGAGQQQQQPHSPSSSGIAFARGVGFEENGEGKEGGARNRGSMFGTLKEAVSGRRNTEGGAEKLVAIRANQQAVAGGTGGEGNVEKGTHEHIEDVEITRQRKMWVYFTWATTFWMPSGLLSMCGRMKRPDVRMAWREKVAICSIILFLWFVLLFIIIGLGLILCPKENVWTMDDVAGMDTAKKSYMATRGNVYDITDFIKQTGHGTSRNRARPDQLSDFAGQDVNASFPITARAACPDLVSSSDDPNYLIQFPVQGASSNVDPLAATYFKHQRQTDPTSTELKDRSFYWKYFLPTMEKFQKGGVVWKMDWLNTMYKDVSMQWLVIDKEVFYMQPYIDAIGYAGNNNNTYNILDSRFEELLDRGGYGTADITEDWMGLNWDAQTRQQNYDCMKRLFYVGKVDDRQSVRCLFTNYMLVAFACVLMLVVLVKFLTALQFGNKSRPSPPEKFVVCQVPCYTEDEESIEKTISSLAALEYVDKHKLIFIICDGNIVGSGNEKSTPRIVLDFLGVDPEYDPPARDYLAIAEGSRRHNIGKVYSGLYDFEGHVVPFMVVAKVGTPEEANRSGNRGKRDSQILLMSFFNKVHFNLPMTPLELEIYHQMRHIIGVPPRNYEYLLQVDADTEVLPDSLSRLVSACTGDRRIAGICGETMLGNEGKSWTTMIQVYEYFISHHMAKAFESLFGSVTCLPGCFSMFRLRTPDGKPLLIAKPVLEAYSELHVDTLHKKNLLSLGEDRYLTTLMMKHFPRFKLKFIHDAKCRTVAPEKWSVLMSQRRRWINSTVHNLAELMFLPNMCGFCCFSMRFVVFLDLFGTLTMPCTLIYFAYLIYAAVRNIADVGYISLILIGCIYGVQVIIFLLRREWQHIGWMLIYLLAYPLWSFILPVYSFWHMDDFSWGNTRVVVGDGKRKIIVEDDKEFDPESIPQRRWMEYEKELATAGVLSAPPPNMNPNAGSTTKEDDRLSLYSSQSGAQFSRTDSAMAFNQMGMVGNTHSMYGSPVPPHPYQQGAAIDPRLSVAMYNPQTTPQQHSMVGTTSVYDGPPIRHSTSSSGAMTPVLGGGVDPRLSTAMYNPQLQMDGSHNGGLPYGGGSHVGGSPHSGYQQNSYMEGAGGWMPPTTMYGGTMTPDMRPISNMSHHQQQSVYVPMQELNSNSGRSTPMMGMQQAPMAALPSDEQIIDAIRRILVNADLSTTTKKVIRAQLAQEFGVDLSAKKDFISRIVDQMLIGGA</sequence>
<dbReference type="Gene3D" id="3.10.120.10">
    <property type="entry name" value="Cytochrome b5-like heme/steroid binding domain"/>
    <property type="match status" value="1"/>
</dbReference>
<organism evidence="13 14">
    <name type="scientific">Coemansia guatemalensis</name>
    <dbReference type="NCBI Taxonomy" id="2761395"/>
    <lineage>
        <taxon>Eukaryota</taxon>
        <taxon>Fungi</taxon>
        <taxon>Fungi incertae sedis</taxon>
        <taxon>Zoopagomycota</taxon>
        <taxon>Kickxellomycotina</taxon>
        <taxon>Kickxellomycetes</taxon>
        <taxon>Kickxellales</taxon>
        <taxon>Kickxellaceae</taxon>
        <taxon>Coemansia</taxon>
    </lineage>
</organism>
<dbReference type="Proteomes" id="UP001140094">
    <property type="component" value="Unassembled WGS sequence"/>
</dbReference>
<dbReference type="GO" id="GO:0030428">
    <property type="term" value="C:cell septum"/>
    <property type="evidence" value="ECO:0007669"/>
    <property type="project" value="TreeGrafter"/>
</dbReference>
<evidence type="ECO:0000256" key="2">
    <source>
        <dbReference type="ARBA" id="ARBA00012543"/>
    </source>
</evidence>
<keyword evidence="14" id="KW-1185">Reference proteome</keyword>